<evidence type="ECO:0000259" key="11">
    <source>
        <dbReference type="PROSITE" id="PS51030"/>
    </source>
</evidence>
<dbReference type="Pfam" id="PF00104">
    <property type="entry name" value="Hormone_recep"/>
    <property type="match status" value="1"/>
</dbReference>
<accession>A0AAF3FF38</accession>
<evidence type="ECO:0000256" key="1">
    <source>
        <dbReference type="ARBA" id="ARBA00004123"/>
    </source>
</evidence>
<organism evidence="13 14">
    <name type="scientific">Mesorhabditis belari</name>
    <dbReference type="NCBI Taxonomy" id="2138241"/>
    <lineage>
        <taxon>Eukaryota</taxon>
        <taxon>Metazoa</taxon>
        <taxon>Ecdysozoa</taxon>
        <taxon>Nematoda</taxon>
        <taxon>Chromadorea</taxon>
        <taxon>Rhabditida</taxon>
        <taxon>Rhabditina</taxon>
        <taxon>Rhabditomorpha</taxon>
        <taxon>Rhabditoidea</taxon>
        <taxon>Rhabditidae</taxon>
        <taxon>Mesorhabditinae</taxon>
        <taxon>Mesorhabditis</taxon>
    </lineage>
</organism>
<evidence type="ECO:0000256" key="6">
    <source>
        <dbReference type="ARBA" id="ARBA00023015"/>
    </source>
</evidence>
<keyword evidence="13" id="KW-1185">Reference proteome</keyword>
<dbReference type="WBParaSite" id="MBELARI_LOCUS5650">
    <property type="protein sequence ID" value="MBELARI_LOCUS5650"/>
    <property type="gene ID" value="MBELARI_LOCUS5650"/>
</dbReference>
<keyword evidence="5" id="KW-0862">Zinc</keyword>
<keyword evidence="6" id="KW-0805">Transcription regulation</keyword>
<feature type="domain" description="NR LBD" evidence="12">
    <location>
        <begin position="187"/>
        <end position="432"/>
    </location>
</feature>
<dbReference type="GO" id="GO:0000978">
    <property type="term" value="F:RNA polymerase II cis-regulatory region sequence-specific DNA binding"/>
    <property type="evidence" value="ECO:0007669"/>
    <property type="project" value="InterPro"/>
</dbReference>
<evidence type="ECO:0000256" key="3">
    <source>
        <dbReference type="ARBA" id="ARBA00022723"/>
    </source>
</evidence>
<keyword evidence="10" id="KW-0539">Nucleus</keyword>
<dbReference type="InterPro" id="IPR051152">
    <property type="entry name" value="C.elegans_Orphan_NR"/>
</dbReference>
<evidence type="ECO:0000259" key="12">
    <source>
        <dbReference type="PROSITE" id="PS51843"/>
    </source>
</evidence>
<protein>
    <submittedName>
        <fullName evidence="14">Uncharacterized protein</fullName>
    </submittedName>
</protein>
<keyword evidence="9" id="KW-0675">Receptor</keyword>
<dbReference type="Gene3D" id="1.10.565.10">
    <property type="entry name" value="Retinoid X Receptor"/>
    <property type="match status" value="1"/>
</dbReference>
<dbReference type="GO" id="GO:0008270">
    <property type="term" value="F:zinc ion binding"/>
    <property type="evidence" value="ECO:0007669"/>
    <property type="project" value="UniProtKB-KW"/>
</dbReference>
<keyword evidence="4" id="KW-0863">Zinc-finger</keyword>
<dbReference type="SMART" id="SM00430">
    <property type="entry name" value="HOLI"/>
    <property type="match status" value="1"/>
</dbReference>
<sequence length="434" mass="50166">MDDDTKKLLNLDLNEALQPSSSSTSADCVICEGPAHGVHFGVPACRACAAFFRRSYVLGKEYKCRKQSGECNISKETRYLCRGCRLEKCIKLGMTPDNVQYDREAFPANQKETTPVKQIHLDIIKATLKEKSKLSPQAQFVRPFYLKEAPSEEKLIVNKEIERITKKIQDIFTSNAPSLNSAFHLTALQRMTLATQELRNGLNPNPKLLDEINLPEQLENAWETLLEDMAKWMQHCQEFNQLALEQKLLIFKSAWCSLMRFDKVANSVMTFGEEAITKRKCYVMKDYVVTRDTKFDASKVCPVDPEQVYRMVGPIMDLLFEEVAKPIFYHRVSNYEIVFMMCLAMWNVEGWGVSESTQRVAESFRERISTELHDYYVHSMGLTNYAYRLITLINIVQANERVQQSRGDLLELIRLFDLLHIDFPTGDLFDWKRM</sequence>
<evidence type="ECO:0000256" key="9">
    <source>
        <dbReference type="ARBA" id="ARBA00023170"/>
    </source>
</evidence>
<dbReference type="InterPro" id="IPR000536">
    <property type="entry name" value="Nucl_hrmn_rcpt_lig-bd"/>
</dbReference>
<dbReference type="PANTHER" id="PTHR45680">
    <property type="entry name" value="NUCLEAR HORMONE RECEPTOR FAMILY"/>
    <property type="match status" value="1"/>
</dbReference>
<dbReference type="GO" id="GO:0003700">
    <property type="term" value="F:DNA-binding transcription factor activity"/>
    <property type="evidence" value="ECO:0007669"/>
    <property type="project" value="InterPro"/>
</dbReference>
<dbReference type="InterPro" id="IPR035500">
    <property type="entry name" value="NHR-like_dom_sf"/>
</dbReference>
<dbReference type="PRINTS" id="PR00047">
    <property type="entry name" value="STROIDFINGER"/>
</dbReference>
<evidence type="ECO:0000256" key="7">
    <source>
        <dbReference type="ARBA" id="ARBA00023125"/>
    </source>
</evidence>
<evidence type="ECO:0000313" key="14">
    <source>
        <dbReference type="WBParaSite" id="MBELARI_LOCUS5650"/>
    </source>
</evidence>
<dbReference type="GO" id="GO:0005634">
    <property type="term" value="C:nucleus"/>
    <property type="evidence" value="ECO:0007669"/>
    <property type="project" value="UniProtKB-SubCell"/>
</dbReference>
<feature type="domain" description="Nuclear receptor" evidence="11">
    <location>
        <begin position="25"/>
        <end position="101"/>
    </location>
</feature>
<dbReference type="SUPFAM" id="SSF57716">
    <property type="entry name" value="Glucocorticoid receptor-like (DNA-binding domain)"/>
    <property type="match status" value="1"/>
</dbReference>
<keyword evidence="3" id="KW-0479">Metal-binding</keyword>
<comment type="subcellular location">
    <subcellularLocation>
        <location evidence="1">Nucleus</location>
    </subcellularLocation>
</comment>
<dbReference type="SUPFAM" id="SSF48508">
    <property type="entry name" value="Nuclear receptor ligand-binding domain"/>
    <property type="match status" value="1"/>
</dbReference>
<reference evidence="14" key="1">
    <citation type="submission" date="2024-02" db="UniProtKB">
        <authorList>
            <consortium name="WormBaseParasite"/>
        </authorList>
    </citation>
    <scope>IDENTIFICATION</scope>
</reference>
<dbReference type="Gene3D" id="3.30.50.10">
    <property type="entry name" value="Erythroid Transcription Factor GATA-1, subunit A"/>
    <property type="match status" value="1"/>
</dbReference>
<keyword evidence="7" id="KW-0238">DNA-binding</keyword>
<dbReference type="PROSITE" id="PS51030">
    <property type="entry name" value="NUCLEAR_REC_DBD_2"/>
    <property type="match status" value="1"/>
</dbReference>
<proteinExistence type="inferred from homology"/>
<dbReference type="PROSITE" id="PS51843">
    <property type="entry name" value="NR_LBD"/>
    <property type="match status" value="1"/>
</dbReference>
<dbReference type="SMART" id="SM00399">
    <property type="entry name" value="ZnF_C4"/>
    <property type="match status" value="1"/>
</dbReference>
<evidence type="ECO:0000256" key="4">
    <source>
        <dbReference type="ARBA" id="ARBA00022771"/>
    </source>
</evidence>
<dbReference type="AlphaFoldDB" id="A0AAF3FF38"/>
<dbReference type="Pfam" id="PF00105">
    <property type="entry name" value="zf-C4"/>
    <property type="match status" value="1"/>
</dbReference>
<evidence type="ECO:0000256" key="2">
    <source>
        <dbReference type="ARBA" id="ARBA00005993"/>
    </source>
</evidence>
<dbReference type="InterPro" id="IPR013088">
    <property type="entry name" value="Znf_NHR/GATA"/>
</dbReference>
<dbReference type="Proteomes" id="UP000887575">
    <property type="component" value="Unassembled WGS sequence"/>
</dbReference>
<evidence type="ECO:0000256" key="10">
    <source>
        <dbReference type="ARBA" id="ARBA00023242"/>
    </source>
</evidence>
<name>A0AAF3FF38_9BILA</name>
<dbReference type="CDD" id="cd06960">
    <property type="entry name" value="NR_DBD_HNF4A"/>
    <property type="match status" value="1"/>
</dbReference>
<dbReference type="InterPro" id="IPR049636">
    <property type="entry name" value="HNF4-like_DBD"/>
</dbReference>
<evidence type="ECO:0000256" key="8">
    <source>
        <dbReference type="ARBA" id="ARBA00023163"/>
    </source>
</evidence>
<comment type="similarity">
    <text evidence="2">Belongs to the nuclear hormone receptor family.</text>
</comment>
<keyword evidence="8" id="KW-0804">Transcription</keyword>
<evidence type="ECO:0000256" key="5">
    <source>
        <dbReference type="ARBA" id="ARBA00022833"/>
    </source>
</evidence>
<evidence type="ECO:0000313" key="13">
    <source>
        <dbReference type="Proteomes" id="UP000887575"/>
    </source>
</evidence>
<dbReference type="InterPro" id="IPR001628">
    <property type="entry name" value="Znf_hrmn_rcpt"/>
</dbReference>
<dbReference type="PANTHER" id="PTHR45680:SF29">
    <property type="entry name" value="NUCLEAR HORMONE RECEPTOR FAMILY"/>
    <property type="match status" value="1"/>
</dbReference>